<dbReference type="AlphaFoldDB" id="A0A3P1CEP5"/>
<organism evidence="2 3">
    <name type="scientific">Larkinella knui</name>
    <dbReference type="NCBI Taxonomy" id="2025310"/>
    <lineage>
        <taxon>Bacteria</taxon>
        <taxon>Pseudomonadati</taxon>
        <taxon>Bacteroidota</taxon>
        <taxon>Cytophagia</taxon>
        <taxon>Cytophagales</taxon>
        <taxon>Spirosomataceae</taxon>
        <taxon>Larkinella</taxon>
    </lineage>
</organism>
<evidence type="ECO:0000313" key="2">
    <source>
        <dbReference type="EMBL" id="RRB11690.1"/>
    </source>
</evidence>
<accession>A0A3P1CEP5</accession>
<keyword evidence="1" id="KW-0812">Transmembrane</keyword>
<dbReference type="Proteomes" id="UP000274271">
    <property type="component" value="Unassembled WGS sequence"/>
</dbReference>
<feature type="transmembrane region" description="Helical" evidence="1">
    <location>
        <begin position="146"/>
        <end position="163"/>
    </location>
</feature>
<keyword evidence="3" id="KW-1185">Reference proteome</keyword>
<dbReference type="Pfam" id="PF22285">
    <property type="entry name" value="DUF6962"/>
    <property type="match status" value="1"/>
</dbReference>
<sequence length="203" mass="22343">MNLSNMVSDAVLAFTGIWVFWRYFQALSWYNRVLWGLFLITISMTALIGILLFAGIQGVVPLHRSLETLAGSLGVVCVIVGVWGLIQKQQITRQGFIITVSLGIGLFLVLLLNPTVGAFTPVIPSMGMVIVLLIAFLGVVRRDPRASWVVLAVMILALAIRLGQLKNLPIHPVDFYHYTLSLSLLCFGKSAQNMSWDKRSGGK</sequence>
<comment type="caution">
    <text evidence="2">The sequence shown here is derived from an EMBL/GenBank/DDBJ whole genome shotgun (WGS) entry which is preliminary data.</text>
</comment>
<keyword evidence="1" id="KW-1133">Transmembrane helix</keyword>
<keyword evidence="1" id="KW-0472">Membrane</keyword>
<dbReference type="InterPro" id="IPR054235">
    <property type="entry name" value="DUF6962"/>
</dbReference>
<gene>
    <name evidence="2" type="ORF">EHT87_24800</name>
</gene>
<feature type="transmembrane region" description="Helical" evidence="1">
    <location>
        <begin position="6"/>
        <end position="24"/>
    </location>
</feature>
<protein>
    <submittedName>
        <fullName evidence="2">Uncharacterized protein</fullName>
    </submittedName>
</protein>
<dbReference type="EMBL" id="RQJP01000005">
    <property type="protein sequence ID" value="RRB11690.1"/>
    <property type="molecule type" value="Genomic_DNA"/>
</dbReference>
<proteinExistence type="predicted"/>
<feature type="transmembrane region" description="Helical" evidence="1">
    <location>
        <begin position="118"/>
        <end position="139"/>
    </location>
</feature>
<dbReference type="RefSeq" id="WP_124909357.1">
    <property type="nucleotide sequence ID" value="NZ_RQJP01000005.1"/>
</dbReference>
<feature type="transmembrane region" description="Helical" evidence="1">
    <location>
        <begin position="68"/>
        <end position="86"/>
    </location>
</feature>
<evidence type="ECO:0000313" key="3">
    <source>
        <dbReference type="Proteomes" id="UP000274271"/>
    </source>
</evidence>
<reference evidence="2 3" key="1">
    <citation type="submission" date="2018-11" db="EMBL/GenBank/DDBJ databases">
        <authorList>
            <person name="Zhou Z."/>
            <person name="Wang G."/>
        </authorList>
    </citation>
    <scope>NUCLEOTIDE SEQUENCE [LARGE SCALE GENOMIC DNA]</scope>
    <source>
        <strain evidence="2 3">KCTC42998</strain>
    </source>
</reference>
<name>A0A3P1CEP5_9BACT</name>
<evidence type="ECO:0000256" key="1">
    <source>
        <dbReference type="SAM" id="Phobius"/>
    </source>
</evidence>
<dbReference type="OrthoDB" id="951869at2"/>
<feature type="transmembrane region" description="Helical" evidence="1">
    <location>
        <begin position="33"/>
        <end position="56"/>
    </location>
</feature>
<feature type="transmembrane region" description="Helical" evidence="1">
    <location>
        <begin position="95"/>
        <end position="112"/>
    </location>
</feature>